<dbReference type="Pfam" id="PF01738">
    <property type="entry name" value="DLH"/>
    <property type="match status" value="1"/>
</dbReference>
<dbReference type="PANTHER" id="PTHR22946:SF0">
    <property type="entry name" value="DIENELACTONE HYDROLASE DOMAIN-CONTAINING PROTEIN"/>
    <property type="match status" value="1"/>
</dbReference>
<dbReference type="GO" id="GO:0016787">
    <property type="term" value="F:hydrolase activity"/>
    <property type="evidence" value="ECO:0007669"/>
    <property type="project" value="InterPro"/>
</dbReference>
<name>A0A6N6N4Y6_9BACT</name>
<dbReference type="PANTHER" id="PTHR22946">
    <property type="entry name" value="DIENELACTONE HYDROLASE DOMAIN-CONTAINING PROTEIN-RELATED"/>
    <property type="match status" value="1"/>
</dbReference>
<evidence type="ECO:0000259" key="1">
    <source>
        <dbReference type="Pfam" id="PF01738"/>
    </source>
</evidence>
<gene>
    <name evidence="2" type="ORF">F8A88_02960</name>
</gene>
<dbReference type="SUPFAM" id="SSF53474">
    <property type="entry name" value="alpha/beta-Hydrolases"/>
    <property type="match status" value="1"/>
</dbReference>
<dbReference type="OrthoDB" id="9787933at2"/>
<dbReference type="Gene3D" id="3.40.50.1820">
    <property type="entry name" value="alpha/beta hydrolase"/>
    <property type="match status" value="1"/>
</dbReference>
<dbReference type="AlphaFoldDB" id="A0A6N6N4Y6"/>
<evidence type="ECO:0000313" key="2">
    <source>
        <dbReference type="EMBL" id="KAB1443242.1"/>
    </source>
</evidence>
<proteinExistence type="predicted"/>
<dbReference type="InterPro" id="IPR002925">
    <property type="entry name" value="Dienelactn_hydro"/>
</dbReference>
<protein>
    <submittedName>
        <fullName evidence="2">Prolyl oligopeptidase family serine peptidase</fullName>
    </submittedName>
</protein>
<feature type="domain" description="Dienelactone hydrolase" evidence="1">
    <location>
        <begin position="18"/>
        <end position="236"/>
    </location>
</feature>
<reference evidence="2 3" key="1">
    <citation type="journal article" date="2017" name="Int. J. Syst. Evol. Microbiol.">
        <title>Desulfovibrio senegalensis sp. nov., a mesophilic sulfate reducer isolated from marine sediment.</title>
        <authorList>
            <person name="Thioye A."/>
            <person name="Gam Z.B.A."/>
            <person name="Mbengue M."/>
            <person name="Cayol J.L."/>
            <person name="Joseph-Bartoli M."/>
            <person name="Toure-Kane C."/>
            <person name="Labat M."/>
        </authorList>
    </citation>
    <scope>NUCLEOTIDE SEQUENCE [LARGE SCALE GENOMIC DNA]</scope>
    <source>
        <strain evidence="2 3">DSM 101509</strain>
    </source>
</reference>
<keyword evidence="3" id="KW-1185">Reference proteome</keyword>
<comment type="caution">
    <text evidence="2">The sequence shown here is derived from an EMBL/GenBank/DDBJ whole genome shotgun (WGS) entry which is preliminary data.</text>
</comment>
<dbReference type="Proteomes" id="UP000438699">
    <property type="component" value="Unassembled WGS sequence"/>
</dbReference>
<dbReference type="RefSeq" id="WP_151149574.1">
    <property type="nucleotide sequence ID" value="NZ_WAIE01000001.1"/>
</dbReference>
<accession>A0A6N6N4Y6</accession>
<sequence length="245" mass="26985">MIDRSPLEYRHDETALQGVLVHDRTADRPRPGVLLIHEFMGIGDYLMPHADRLARAGFAVLLCDMFGKGIRPQNAARASQLTAPFKANRSFMPARARAGLDALAAHDLVDAHRMFALGLSFGGCCALELARAGAPLNGTISIYGYLNTPHPAQKQAIPGRILVLHGMHDKVVPMTDVHEFCEEMRRSETDCRVTIYSNAGHGFCNRTVRPDPTTGNAYCARTEQRAWAEIMNFLNEGKEKGTDGQ</sequence>
<evidence type="ECO:0000313" key="3">
    <source>
        <dbReference type="Proteomes" id="UP000438699"/>
    </source>
</evidence>
<dbReference type="InterPro" id="IPR029058">
    <property type="entry name" value="AB_hydrolase_fold"/>
</dbReference>
<dbReference type="InterPro" id="IPR050261">
    <property type="entry name" value="FrsA_esterase"/>
</dbReference>
<organism evidence="2 3">
    <name type="scientific">Pseudodesulfovibrio senegalensis</name>
    <dbReference type="NCBI Taxonomy" id="1721087"/>
    <lineage>
        <taxon>Bacteria</taxon>
        <taxon>Pseudomonadati</taxon>
        <taxon>Thermodesulfobacteriota</taxon>
        <taxon>Desulfovibrionia</taxon>
        <taxon>Desulfovibrionales</taxon>
        <taxon>Desulfovibrionaceae</taxon>
    </lineage>
</organism>
<dbReference type="EMBL" id="WAIE01000001">
    <property type="protein sequence ID" value="KAB1443242.1"/>
    <property type="molecule type" value="Genomic_DNA"/>
</dbReference>